<dbReference type="InterPro" id="IPR006043">
    <property type="entry name" value="NCS2"/>
</dbReference>
<dbReference type="InterPro" id="IPR045018">
    <property type="entry name" value="Azg-like"/>
</dbReference>
<evidence type="ECO:0000313" key="10">
    <source>
        <dbReference type="EMBL" id="QKG86066.1"/>
    </source>
</evidence>
<feature type="transmembrane region" description="Helical" evidence="9">
    <location>
        <begin position="234"/>
        <end position="255"/>
    </location>
</feature>
<keyword evidence="7 8" id="KW-0472">Membrane</keyword>
<evidence type="ECO:0000256" key="4">
    <source>
        <dbReference type="ARBA" id="ARBA00022475"/>
    </source>
</evidence>
<feature type="transmembrane region" description="Helical" evidence="9">
    <location>
        <begin position="47"/>
        <end position="69"/>
    </location>
</feature>
<dbReference type="PANTHER" id="PTHR43337">
    <property type="entry name" value="XANTHINE/URACIL PERMEASE C887.17-RELATED"/>
    <property type="match status" value="1"/>
</dbReference>
<sequence>MARFFGFAEHHTNLKTELLAGATTFLTMAYILLVNPFLLGKEAGMDFGAVFVATAISAGIGSLLMGLLANYPIALAPGLGLSAYFTYTVVGGMGVDWRTALGAVFISGIIFLIMTVTKLRELLINSIPIGLKHAVSAGIGLFISFVGLKNAEVVVANEATFIGLNPVLMQPGILLTCFGLILTLFLMIRKVKGAVFFGMLGTAVAGLAIGEVTLPSALWSAPPSMAPTFLQMDIIGALDMGLFAIIFAFLFVDLFDTAGTLVAVSNQAGLLKNNKLPRAGRALTADSVATISGAALGTSTVTSYIESTAGVATGGRTGMTSVSTALLFFLSIFFFPLVESFASVSAITSPALIIVGVLMCSSLKEIEWKDLSEAAPAFLTVLMMILAFSIATGIAIGFILYPLAKIFAGKARQVHPVLYILAVLFILRFVFMGSI</sequence>
<reference evidence="10 11" key="1">
    <citation type="submission" date="2020-01" db="EMBL/GenBank/DDBJ databases">
        <authorList>
            <person name="Gulvik C.A."/>
            <person name="Batra D.G."/>
        </authorList>
    </citation>
    <scope>NUCLEOTIDE SEQUENCE [LARGE SCALE GENOMIC DNA]</scope>
    <source>
        <strain evidence="10 11">W9323</strain>
    </source>
</reference>
<dbReference type="Proteomes" id="UP000503088">
    <property type="component" value="Chromosome"/>
</dbReference>
<keyword evidence="4 8" id="KW-1003">Cell membrane</keyword>
<evidence type="ECO:0000313" key="11">
    <source>
        <dbReference type="Proteomes" id="UP000503088"/>
    </source>
</evidence>
<dbReference type="InterPro" id="IPR026033">
    <property type="entry name" value="Azg-like_bact_archaea"/>
</dbReference>
<feature type="transmembrane region" description="Helical" evidence="9">
    <location>
        <begin position="319"/>
        <end position="338"/>
    </location>
</feature>
<dbReference type="GO" id="GO:0005886">
    <property type="term" value="C:plasma membrane"/>
    <property type="evidence" value="ECO:0007669"/>
    <property type="project" value="UniProtKB-SubCell"/>
</dbReference>
<evidence type="ECO:0000256" key="2">
    <source>
        <dbReference type="ARBA" id="ARBA00005697"/>
    </source>
</evidence>
<dbReference type="KEGG" id="kpul:GXN76_13530"/>
<feature type="transmembrane region" description="Helical" evidence="9">
    <location>
        <begin position="413"/>
        <end position="431"/>
    </location>
</feature>
<dbReference type="EMBL" id="CP048104">
    <property type="protein sequence ID" value="QKG86066.1"/>
    <property type="molecule type" value="Genomic_DNA"/>
</dbReference>
<evidence type="ECO:0000256" key="6">
    <source>
        <dbReference type="ARBA" id="ARBA00022989"/>
    </source>
</evidence>
<keyword evidence="5 8" id="KW-0812">Transmembrane</keyword>
<dbReference type="PANTHER" id="PTHR43337:SF1">
    <property type="entry name" value="XANTHINE_URACIL PERMEASE C887.17-RELATED"/>
    <property type="match status" value="1"/>
</dbReference>
<evidence type="ECO:0000256" key="9">
    <source>
        <dbReference type="SAM" id="Phobius"/>
    </source>
</evidence>
<feature type="transmembrane region" description="Helical" evidence="9">
    <location>
        <begin position="20"/>
        <end position="40"/>
    </location>
</feature>
<evidence type="ECO:0000256" key="8">
    <source>
        <dbReference type="PIRNR" id="PIRNR005353"/>
    </source>
</evidence>
<keyword evidence="6 8" id="KW-1133">Transmembrane helix</keyword>
<dbReference type="Pfam" id="PF00860">
    <property type="entry name" value="Xan_ur_permease"/>
    <property type="match status" value="1"/>
</dbReference>
<gene>
    <name evidence="10" type="ORF">GXN76_13530</name>
</gene>
<keyword evidence="11" id="KW-1185">Reference proteome</keyword>
<feature type="transmembrane region" description="Helical" evidence="9">
    <location>
        <begin position="168"/>
        <end position="188"/>
    </location>
</feature>
<name>A0A7D4B481_9BACL</name>
<protein>
    <submittedName>
        <fullName evidence="10">NCS2 family permease</fullName>
    </submittedName>
</protein>
<accession>A0A7D4B481</accession>
<proteinExistence type="inferred from homology"/>
<feature type="transmembrane region" description="Helical" evidence="9">
    <location>
        <begin position="375"/>
        <end position="401"/>
    </location>
</feature>
<feature type="transmembrane region" description="Helical" evidence="9">
    <location>
        <begin position="195"/>
        <end position="214"/>
    </location>
</feature>
<organism evidence="10 11">
    <name type="scientific">Kroppenstedtia pulmonis</name>
    <dbReference type="NCBI Taxonomy" id="1380685"/>
    <lineage>
        <taxon>Bacteria</taxon>
        <taxon>Bacillati</taxon>
        <taxon>Bacillota</taxon>
        <taxon>Bacilli</taxon>
        <taxon>Bacillales</taxon>
        <taxon>Thermoactinomycetaceae</taxon>
        <taxon>Kroppenstedtia</taxon>
    </lineage>
</organism>
<evidence type="ECO:0000256" key="3">
    <source>
        <dbReference type="ARBA" id="ARBA00022448"/>
    </source>
</evidence>
<feature type="transmembrane region" description="Helical" evidence="9">
    <location>
        <begin position="97"/>
        <end position="117"/>
    </location>
</feature>
<dbReference type="PIRSF" id="PIRSF005353">
    <property type="entry name" value="PbuG"/>
    <property type="match status" value="1"/>
</dbReference>
<evidence type="ECO:0000256" key="1">
    <source>
        <dbReference type="ARBA" id="ARBA00004651"/>
    </source>
</evidence>
<evidence type="ECO:0000256" key="7">
    <source>
        <dbReference type="ARBA" id="ARBA00023136"/>
    </source>
</evidence>
<dbReference type="GO" id="GO:0005345">
    <property type="term" value="F:purine nucleobase transmembrane transporter activity"/>
    <property type="evidence" value="ECO:0007669"/>
    <property type="project" value="TreeGrafter"/>
</dbReference>
<comment type="similarity">
    <text evidence="2 8">Belongs to the nucleobase:cation symporter-2 (NCS2) (TC 2.A.40) family. Azg-like subfamily.</text>
</comment>
<comment type="subcellular location">
    <subcellularLocation>
        <location evidence="1 8">Cell membrane</location>
        <topology evidence="1 8">Multi-pass membrane protein</topology>
    </subcellularLocation>
</comment>
<evidence type="ECO:0000256" key="5">
    <source>
        <dbReference type="ARBA" id="ARBA00022692"/>
    </source>
</evidence>
<dbReference type="AlphaFoldDB" id="A0A7D4B481"/>
<keyword evidence="3 8" id="KW-0813">Transport</keyword>